<dbReference type="AlphaFoldDB" id="A0A6A6ZWC4"/>
<evidence type="ECO:0000313" key="2">
    <source>
        <dbReference type="Proteomes" id="UP000799424"/>
    </source>
</evidence>
<gene>
    <name evidence="1" type="ORF">CC86DRAFT_407792</name>
</gene>
<dbReference type="Proteomes" id="UP000799424">
    <property type="component" value="Unassembled WGS sequence"/>
</dbReference>
<reference evidence="1" key="1">
    <citation type="journal article" date="2020" name="Stud. Mycol.">
        <title>101 Dothideomycetes genomes: a test case for predicting lifestyles and emergence of pathogens.</title>
        <authorList>
            <person name="Haridas S."/>
            <person name="Albert R."/>
            <person name="Binder M."/>
            <person name="Bloem J."/>
            <person name="Labutti K."/>
            <person name="Salamov A."/>
            <person name="Andreopoulos B."/>
            <person name="Baker S."/>
            <person name="Barry K."/>
            <person name="Bills G."/>
            <person name="Bluhm B."/>
            <person name="Cannon C."/>
            <person name="Castanera R."/>
            <person name="Culley D."/>
            <person name="Daum C."/>
            <person name="Ezra D."/>
            <person name="Gonzalez J."/>
            <person name="Henrissat B."/>
            <person name="Kuo A."/>
            <person name="Liang C."/>
            <person name="Lipzen A."/>
            <person name="Lutzoni F."/>
            <person name="Magnuson J."/>
            <person name="Mondo S."/>
            <person name="Nolan M."/>
            <person name="Ohm R."/>
            <person name="Pangilinan J."/>
            <person name="Park H.-J."/>
            <person name="Ramirez L."/>
            <person name="Alfaro M."/>
            <person name="Sun H."/>
            <person name="Tritt A."/>
            <person name="Yoshinaga Y."/>
            <person name="Zwiers L.-H."/>
            <person name="Turgeon B."/>
            <person name="Goodwin S."/>
            <person name="Spatafora J."/>
            <person name="Crous P."/>
            <person name="Grigoriev I."/>
        </authorList>
    </citation>
    <scope>NUCLEOTIDE SEQUENCE</scope>
    <source>
        <strain evidence="1">CBS 113818</strain>
    </source>
</reference>
<dbReference type="EMBL" id="MU006229">
    <property type="protein sequence ID" value="KAF2824625.1"/>
    <property type="molecule type" value="Genomic_DNA"/>
</dbReference>
<keyword evidence="2" id="KW-1185">Reference proteome</keyword>
<name>A0A6A6ZWC4_9PLEO</name>
<proteinExistence type="predicted"/>
<organism evidence="1 2">
    <name type="scientific">Ophiobolus disseminans</name>
    <dbReference type="NCBI Taxonomy" id="1469910"/>
    <lineage>
        <taxon>Eukaryota</taxon>
        <taxon>Fungi</taxon>
        <taxon>Dikarya</taxon>
        <taxon>Ascomycota</taxon>
        <taxon>Pezizomycotina</taxon>
        <taxon>Dothideomycetes</taxon>
        <taxon>Pleosporomycetidae</taxon>
        <taxon>Pleosporales</taxon>
        <taxon>Pleosporineae</taxon>
        <taxon>Phaeosphaeriaceae</taxon>
        <taxon>Ophiobolus</taxon>
    </lineage>
</organism>
<evidence type="ECO:0000313" key="1">
    <source>
        <dbReference type="EMBL" id="KAF2824625.1"/>
    </source>
</evidence>
<protein>
    <submittedName>
        <fullName evidence="1">Uncharacterized protein</fullName>
    </submittedName>
</protein>
<sequence>MDALYHANLPAPAARCCFGSPKVSACSDPFSTAALGTTETLPLRITTPLKLPEGAWVWLVSPSPVKVIASKSGAVAQLTCHTPVLFTAQTETWITPTDPLDHAFTNGWAKIPDELRLQIIGETLTYPHPIDSRHSFPFTALPQLMHHLRIMPEVAALATQIFYTSNTFAVCSSRIAFRCPKPAVNNLVRRLEFELRLRCRRGWQQLIKLANGNYGFSNLRSVHVVLDLNDVAYEVDHTPNFGEVRARLDIRWPGEINFKCKGKIVLRDRGPLSARRSNFNPTALEVETTRLAFEALLERKITFG</sequence>
<accession>A0A6A6ZWC4</accession>
<dbReference type="OrthoDB" id="3801236at2759"/>